<name>A0A3M7RSI8_BRAPC</name>
<evidence type="ECO:0000313" key="3">
    <source>
        <dbReference type="Proteomes" id="UP000276133"/>
    </source>
</evidence>
<feature type="compositionally biased region" description="Acidic residues" evidence="1">
    <location>
        <begin position="49"/>
        <end position="72"/>
    </location>
</feature>
<dbReference type="EMBL" id="REGN01002722">
    <property type="protein sequence ID" value="RNA26533.1"/>
    <property type="molecule type" value="Genomic_DNA"/>
</dbReference>
<organism evidence="2 3">
    <name type="scientific">Brachionus plicatilis</name>
    <name type="common">Marine rotifer</name>
    <name type="synonym">Brachionus muelleri</name>
    <dbReference type="NCBI Taxonomy" id="10195"/>
    <lineage>
        <taxon>Eukaryota</taxon>
        <taxon>Metazoa</taxon>
        <taxon>Spiralia</taxon>
        <taxon>Gnathifera</taxon>
        <taxon>Rotifera</taxon>
        <taxon>Eurotatoria</taxon>
        <taxon>Monogononta</taxon>
        <taxon>Pseudotrocha</taxon>
        <taxon>Ploima</taxon>
        <taxon>Brachionidae</taxon>
        <taxon>Brachionus</taxon>
    </lineage>
</organism>
<keyword evidence="3" id="KW-1185">Reference proteome</keyword>
<dbReference type="Proteomes" id="UP000276133">
    <property type="component" value="Unassembled WGS sequence"/>
</dbReference>
<sequence length="72" mass="8520">MLFSLVKIRKKIYKKMLDENNIDVGVYIKNVMPLFSFRNKRKQHNSDEKEPEPDSDDEDEDLVDSSDEEDVV</sequence>
<feature type="region of interest" description="Disordered" evidence="1">
    <location>
        <begin position="39"/>
        <end position="72"/>
    </location>
</feature>
<gene>
    <name evidence="2" type="ORF">BpHYR1_048267</name>
</gene>
<reference evidence="2 3" key="1">
    <citation type="journal article" date="2018" name="Sci. Rep.">
        <title>Genomic signatures of local adaptation to the degree of environmental predictability in rotifers.</title>
        <authorList>
            <person name="Franch-Gras L."/>
            <person name="Hahn C."/>
            <person name="Garcia-Roger E.M."/>
            <person name="Carmona M.J."/>
            <person name="Serra M."/>
            <person name="Gomez A."/>
        </authorList>
    </citation>
    <scope>NUCLEOTIDE SEQUENCE [LARGE SCALE GENOMIC DNA]</scope>
    <source>
        <strain evidence="2">HYR1</strain>
    </source>
</reference>
<protein>
    <submittedName>
        <fullName evidence="2">Uncharacterized protein</fullName>
    </submittedName>
</protein>
<evidence type="ECO:0000313" key="2">
    <source>
        <dbReference type="EMBL" id="RNA26533.1"/>
    </source>
</evidence>
<dbReference type="AlphaFoldDB" id="A0A3M7RSI8"/>
<comment type="caution">
    <text evidence="2">The sequence shown here is derived from an EMBL/GenBank/DDBJ whole genome shotgun (WGS) entry which is preliminary data.</text>
</comment>
<proteinExistence type="predicted"/>
<evidence type="ECO:0000256" key="1">
    <source>
        <dbReference type="SAM" id="MobiDB-lite"/>
    </source>
</evidence>
<accession>A0A3M7RSI8</accession>